<dbReference type="OrthoDB" id="420564at2759"/>
<keyword evidence="3" id="KW-1185">Reference proteome</keyword>
<dbReference type="AlphaFoldDB" id="A0A2T2ZYK0"/>
<feature type="region of interest" description="Disordered" evidence="1">
    <location>
        <begin position="86"/>
        <end position="140"/>
    </location>
</feature>
<protein>
    <submittedName>
        <fullName evidence="2">Uncharacterized protein</fullName>
    </submittedName>
</protein>
<accession>A0A2T2ZYK0</accession>
<proteinExistence type="predicted"/>
<dbReference type="PANTHER" id="PTHR35179:SF1">
    <property type="entry name" value="INTEGRAL MEMBRANE PROTEIN"/>
    <property type="match status" value="1"/>
</dbReference>
<dbReference type="InParanoid" id="A0A2T2ZYK0"/>
<dbReference type="EMBL" id="KZ678559">
    <property type="protein sequence ID" value="PSR79698.1"/>
    <property type="molecule type" value="Genomic_DNA"/>
</dbReference>
<organism evidence="2 3">
    <name type="scientific">Coniella lustricola</name>
    <dbReference type="NCBI Taxonomy" id="2025994"/>
    <lineage>
        <taxon>Eukaryota</taxon>
        <taxon>Fungi</taxon>
        <taxon>Dikarya</taxon>
        <taxon>Ascomycota</taxon>
        <taxon>Pezizomycotina</taxon>
        <taxon>Sordariomycetes</taxon>
        <taxon>Sordariomycetidae</taxon>
        <taxon>Diaporthales</taxon>
        <taxon>Schizoparmaceae</taxon>
        <taxon>Coniella</taxon>
    </lineage>
</organism>
<evidence type="ECO:0000256" key="1">
    <source>
        <dbReference type="SAM" id="MobiDB-lite"/>
    </source>
</evidence>
<dbReference type="Proteomes" id="UP000241462">
    <property type="component" value="Unassembled WGS sequence"/>
</dbReference>
<gene>
    <name evidence="2" type="ORF">BD289DRAFT_88929</name>
</gene>
<reference evidence="2 3" key="1">
    <citation type="journal article" date="2018" name="Mycol. Prog.">
        <title>Coniella lustricola, a new species from submerged detritus.</title>
        <authorList>
            <person name="Raudabaugh D.B."/>
            <person name="Iturriaga T."/>
            <person name="Carver A."/>
            <person name="Mondo S."/>
            <person name="Pangilinan J."/>
            <person name="Lipzen A."/>
            <person name="He G."/>
            <person name="Amirebrahimi M."/>
            <person name="Grigoriev I.V."/>
            <person name="Miller A.N."/>
        </authorList>
    </citation>
    <scope>NUCLEOTIDE SEQUENCE [LARGE SCALE GENOMIC DNA]</scope>
    <source>
        <strain evidence="2 3">B22-T-1</strain>
    </source>
</reference>
<dbReference type="PANTHER" id="PTHR35179">
    <property type="entry name" value="PROTEIN CBG02620"/>
    <property type="match status" value="1"/>
</dbReference>
<evidence type="ECO:0000313" key="2">
    <source>
        <dbReference type="EMBL" id="PSR79698.1"/>
    </source>
</evidence>
<sequence>MRHELHLVNNTLVIFRGWSHIWEVVKEQETNYGRVFENMFARYDSQTGELGTHHRAILYNLGPLRCLVLVEVDAAIMMPKRHRKPQGWVYKGPPKPPSAREQQHNMTTHRYPRSKGKPSKRLERQPIMASQSATHEQSRTERAMFKSLNDASDLFSSPNFGQRVNVVHKGMGTLSSRTAELVTKVIRRGSTSKKHPQMYFGRTPFLVRGGYHRPTKTFVRGSIARTVNRMRVFQNLNQEALRRLVSILQRLREVTKGTQHKQALLVWTKSSAKAQVFEPRTYQRLPISEYWQKKFWTESTETPVCDSKDASESIT</sequence>
<evidence type="ECO:0000313" key="3">
    <source>
        <dbReference type="Proteomes" id="UP000241462"/>
    </source>
</evidence>
<dbReference type="STRING" id="2025994.A0A2T2ZYK0"/>
<feature type="compositionally biased region" description="Basic residues" evidence="1">
    <location>
        <begin position="110"/>
        <end position="119"/>
    </location>
</feature>
<name>A0A2T2ZYK0_9PEZI</name>